<sequence>MQIILAIVYFRLSIFAKRIRHMSFFGINIKKIRQVKGLSQKAFADLFDLNRGVISSYEEGRAEPKIETIIKVANHFHLNLDKFLTETLQVNQLASGSDIDQLMFFPDYADQKKSDPTVLSEENSTNAAVLQKILASVDLIYEFTPQHQLLSPYQYGDILFLNKAEHKKSAPNDLIIHHNGHLEYASEVSKPDQNLYKIVGSVSTSDKNIFTQIFERLENLERTINNK</sequence>
<dbReference type="CDD" id="cd00093">
    <property type="entry name" value="HTH_XRE"/>
    <property type="match status" value="1"/>
</dbReference>
<organism evidence="3 4">
    <name type="scientific">Chryseobacterium vrystaatense</name>
    <dbReference type="NCBI Taxonomy" id="307480"/>
    <lineage>
        <taxon>Bacteria</taxon>
        <taxon>Pseudomonadati</taxon>
        <taxon>Bacteroidota</taxon>
        <taxon>Flavobacteriia</taxon>
        <taxon>Flavobacteriales</taxon>
        <taxon>Weeksellaceae</taxon>
        <taxon>Chryseobacterium group</taxon>
        <taxon>Chryseobacterium</taxon>
    </lineage>
</organism>
<evidence type="ECO:0000256" key="1">
    <source>
        <dbReference type="ARBA" id="ARBA00023125"/>
    </source>
</evidence>
<dbReference type="SMART" id="SM00530">
    <property type="entry name" value="HTH_XRE"/>
    <property type="match status" value="1"/>
</dbReference>
<accession>A0A1M4U3J5</accession>
<protein>
    <submittedName>
        <fullName evidence="3">Helix-turn-helix</fullName>
    </submittedName>
</protein>
<dbReference type="PANTHER" id="PTHR46558">
    <property type="entry name" value="TRACRIPTIONAL REGULATORY PROTEIN-RELATED-RELATED"/>
    <property type="match status" value="1"/>
</dbReference>
<dbReference type="GO" id="GO:0003677">
    <property type="term" value="F:DNA binding"/>
    <property type="evidence" value="ECO:0007669"/>
    <property type="project" value="UniProtKB-KW"/>
</dbReference>
<reference evidence="4" key="1">
    <citation type="submission" date="2016-11" db="EMBL/GenBank/DDBJ databases">
        <authorList>
            <person name="Varghese N."/>
            <person name="Submissions S."/>
        </authorList>
    </citation>
    <scope>NUCLEOTIDE SEQUENCE [LARGE SCALE GENOMIC DNA]</scope>
    <source>
        <strain evidence="4">YR203</strain>
    </source>
</reference>
<keyword evidence="1" id="KW-0238">DNA-binding</keyword>
<dbReference type="SUPFAM" id="SSF47413">
    <property type="entry name" value="lambda repressor-like DNA-binding domains"/>
    <property type="match status" value="1"/>
</dbReference>
<proteinExistence type="predicted"/>
<dbReference type="Proteomes" id="UP000184108">
    <property type="component" value="Unassembled WGS sequence"/>
</dbReference>
<dbReference type="PROSITE" id="PS50943">
    <property type="entry name" value="HTH_CROC1"/>
    <property type="match status" value="1"/>
</dbReference>
<name>A0A1M4U3J5_9FLAO</name>
<dbReference type="InterPro" id="IPR001387">
    <property type="entry name" value="Cro/C1-type_HTH"/>
</dbReference>
<dbReference type="Pfam" id="PF01381">
    <property type="entry name" value="HTH_3"/>
    <property type="match status" value="1"/>
</dbReference>
<evidence type="ECO:0000313" key="3">
    <source>
        <dbReference type="EMBL" id="SHE51245.1"/>
    </source>
</evidence>
<evidence type="ECO:0000313" key="4">
    <source>
        <dbReference type="Proteomes" id="UP000184108"/>
    </source>
</evidence>
<dbReference type="AlphaFoldDB" id="A0A1M4U3J5"/>
<dbReference type="InterPro" id="IPR010982">
    <property type="entry name" value="Lambda_DNA-bd_dom_sf"/>
</dbReference>
<dbReference type="PANTHER" id="PTHR46558:SF11">
    <property type="entry name" value="HTH-TYPE TRANSCRIPTIONAL REGULATOR XRE"/>
    <property type="match status" value="1"/>
</dbReference>
<dbReference type="Gene3D" id="1.10.260.40">
    <property type="entry name" value="lambda repressor-like DNA-binding domains"/>
    <property type="match status" value="1"/>
</dbReference>
<dbReference type="EMBL" id="FQVE01000001">
    <property type="protein sequence ID" value="SHE51245.1"/>
    <property type="molecule type" value="Genomic_DNA"/>
</dbReference>
<feature type="domain" description="HTH cro/C1-type" evidence="2">
    <location>
        <begin position="29"/>
        <end position="83"/>
    </location>
</feature>
<evidence type="ECO:0000259" key="2">
    <source>
        <dbReference type="PROSITE" id="PS50943"/>
    </source>
</evidence>
<gene>
    <name evidence="3" type="ORF">SAMN02787073_0524</name>
</gene>